<reference evidence="2 3" key="1">
    <citation type="submission" date="2020-08" db="EMBL/GenBank/DDBJ databases">
        <title>Genomic Encyclopedia of Type Strains, Phase IV (KMG-IV): sequencing the most valuable type-strain genomes for metagenomic binning, comparative biology and taxonomic classification.</title>
        <authorList>
            <person name="Goeker M."/>
        </authorList>
    </citation>
    <scope>NUCLEOTIDE SEQUENCE [LARGE SCALE GENOMIC DNA]</scope>
    <source>
        <strain evidence="2 3">DSM 24163</strain>
    </source>
</reference>
<dbReference type="EMBL" id="JACHHP010000007">
    <property type="protein sequence ID" value="MBB5209660.1"/>
    <property type="molecule type" value="Genomic_DNA"/>
</dbReference>
<name>A0A7W8G3B7_9GAMM</name>
<organism evidence="2 3">
    <name type="scientific">Chiayiivirga flava</name>
    <dbReference type="NCBI Taxonomy" id="659595"/>
    <lineage>
        <taxon>Bacteria</taxon>
        <taxon>Pseudomonadati</taxon>
        <taxon>Pseudomonadota</taxon>
        <taxon>Gammaproteobacteria</taxon>
        <taxon>Lysobacterales</taxon>
        <taxon>Lysobacteraceae</taxon>
        <taxon>Chiayiivirga</taxon>
    </lineage>
</organism>
<evidence type="ECO:0000313" key="3">
    <source>
        <dbReference type="Proteomes" id="UP000521199"/>
    </source>
</evidence>
<proteinExistence type="predicted"/>
<accession>A0A7W8G3B7</accession>
<protein>
    <submittedName>
        <fullName evidence="2">Uncharacterized protein</fullName>
    </submittedName>
</protein>
<evidence type="ECO:0000313" key="2">
    <source>
        <dbReference type="EMBL" id="MBB5209660.1"/>
    </source>
</evidence>
<feature type="chain" id="PRO_5030863747" evidence="1">
    <location>
        <begin position="22"/>
        <end position="112"/>
    </location>
</feature>
<feature type="signal peptide" evidence="1">
    <location>
        <begin position="1"/>
        <end position="21"/>
    </location>
</feature>
<dbReference type="Proteomes" id="UP000521199">
    <property type="component" value="Unassembled WGS sequence"/>
</dbReference>
<keyword evidence="3" id="KW-1185">Reference proteome</keyword>
<keyword evidence="1" id="KW-0732">Signal</keyword>
<sequence>MWGRTGMLAVALALPAAGVRAADDDEAWVLRYMGAAMAPGVPVAAERARRVEFPELARLAGRRVRIEVADGSQRAGVVQQADADAVLLRVLRSTGQATVTLARADVRAVRVD</sequence>
<dbReference type="AlphaFoldDB" id="A0A7W8G3B7"/>
<evidence type="ECO:0000256" key="1">
    <source>
        <dbReference type="SAM" id="SignalP"/>
    </source>
</evidence>
<dbReference type="RefSeq" id="WP_183962192.1">
    <property type="nucleotide sequence ID" value="NZ_JACHHP010000007.1"/>
</dbReference>
<gene>
    <name evidence="2" type="ORF">HNQ52_003232</name>
</gene>
<comment type="caution">
    <text evidence="2">The sequence shown here is derived from an EMBL/GenBank/DDBJ whole genome shotgun (WGS) entry which is preliminary data.</text>
</comment>